<evidence type="ECO:0000256" key="2">
    <source>
        <dbReference type="ARBA" id="ARBA00022771"/>
    </source>
</evidence>
<accession>A0AAW2E4V5</accession>
<organism evidence="4 5">
    <name type="scientific">Cardiocondyla obscurior</name>
    <dbReference type="NCBI Taxonomy" id="286306"/>
    <lineage>
        <taxon>Eukaryota</taxon>
        <taxon>Metazoa</taxon>
        <taxon>Ecdysozoa</taxon>
        <taxon>Arthropoda</taxon>
        <taxon>Hexapoda</taxon>
        <taxon>Insecta</taxon>
        <taxon>Pterygota</taxon>
        <taxon>Neoptera</taxon>
        <taxon>Endopterygota</taxon>
        <taxon>Hymenoptera</taxon>
        <taxon>Apocrita</taxon>
        <taxon>Aculeata</taxon>
        <taxon>Formicoidea</taxon>
        <taxon>Formicidae</taxon>
        <taxon>Myrmicinae</taxon>
        <taxon>Cardiocondyla</taxon>
    </lineage>
</organism>
<dbReference type="EMBL" id="JADYXP020000041">
    <property type="protein sequence ID" value="KAL0098694.1"/>
    <property type="molecule type" value="Genomic_DNA"/>
</dbReference>
<protein>
    <recommendedName>
        <fullName evidence="6">RING-type domain-containing protein</fullName>
    </recommendedName>
</protein>
<reference evidence="4 5" key="1">
    <citation type="submission" date="2023-03" db="EMBL/GenBank/DDBJ databases">
        <title>High recombination rates correlate with genetic variation in Cardiocondyla obscurior ants.</title>
        <authorList>
            <person name="Errbii M."/>
        </authorList>
    </citation>
    <scope>NUCLEOTIDE SEQUENCE [LARGE SCALE GENOMIC DNA]</scope>
    <source>
        <strain evidence="4">Alpha-2009</strain>
        <tissue evidence="4">Whole body</tissue>
    </source>
</reference>
<name>A0AAW2E4V5_9HYME</name>
<keyword evidence="5" id="KW-1185">Reference proteome</keyword>
<keyword evidence="3" id="KW-0862">Zinc</keyword>
<proteinExistence type="predicted"/>
<evidence type="ECO:0000313" key="4">
    <source>
        <dbReference type="EMBL" id="KAL0098694.1"/>
    </source>
</evidence>
<comment type="caution">
    <text evidence="4">The sequence shown here is derived from an EMBL/GenBank/DDBJ whole genome shotgun (WGS) entry which is preliminary data.</text>
</comment>
<evidence type="ECO:0000313" key="5">
    <source>
        <dbReference type="Proteomes" id="UP001430953"/>
    </source>
</evidence>
<dbReference type="GO" id="GO:0008270">
    <property type="term" value="F:zinc ion binding"/>
    <property type="evidence" value="ECO:0007669"/>
    <property type="project" value="UniProtKB-KW"/>
</dbReference>
<keyword evidence="1" id="KW-0479">Metal-binding</keyword>
<dbReference type="InterPro" id="IPR017907">
    <property type="entry name" value="Znf_RING_CS"/>
</dbReference>
<evidence type="ECO:0000256" key="1">
    <source>
        <dbReference type="ARBA" id="ARBA00022723"/>
    </source>
</evidence>
<evidence type="ECO:0008006" key="6">
    <source>
        <dbReference type="Google" id="ProtNLM"/>
    </source>
</evidence>
<sequence>MNSSTSQDEVDDINLVRPMTMRIYHELKRIAFLYENTRRSTTAYMYKIINRRLWDCISCKNNKFQKDQMPRCNFCMVPHITAIQGLVCEHTYCTLCINELPFYLLTAVLFVHFPAYRCIVCKEFKLRKIYILRTDIPDTPLLKRHRFGRSLHFNAQVLQNMCHNLLHQMCPSLLSRSTPHNLTRLGARYAGADNFHANIDHSYSLHKCSYFVRYKKESHLAKPMHATHLEVIANKGYDHDSDGNDDNDDYDDYSDDYDDDYGDDYDEGAGDVGFTLFMVMKVTASHQK</sequence>
<keyword evidence="2" id="KW-0863">Zinc-finger</keyword>
<evidence type="ECO:0000256" key="3">
    <source>
        <dbReference type="ARBA" id="ARBA00022833"/>
    </source>
</evidence>
<dbReference type="PROSITE" id="PS00518">
    <property type="entry name" value="ZF_RING_1"/>
    <property type="match status" value="1"/>
</dbReference>
<dbReference type="AlphaFoldDB" id="A0AAW2E4V5"/>
<gene>
    <name evidence="4" type="ORF">PUN28_020650</name>
</gene>
<dbReference type="Proteomes" id="UP001430953">
    <property type="component" value="Unassembled WGS sequence"/>
</dbReference>